<comment type="similarity">
    <text evidence="2">Belongs to the diaminopimelate epimerase family.</text>
</comment>
<dbReference type="PROSITE" id="PS01326">
    <property type="entry name" value="DAP_EPIMERASE"/>
    <property type="match status" value="1"/>
</dbReference>
<sequence>MSSFLGSLDVRNSGVHLMRSQGNSFLLRITFSENVEKAFCLTQSVLELFFSLCSVCPVDQFIELICDNETTRWHIRFWNCNGTVAKACGNGTRCAAHLLYRLGYCGAKMTFHGPVGLLNTSIEMGMPFCDEGDKKVQNLFQDVSVHQGKGRGISLKFAEKNFSKKEWEYFKQNDSYIGGVDVGNFHLIIIGKEDPFLYVRFYHEQFKKNLSTYRENFFNISYVRYKTSGNADISTWERGVGPTLACGSAACAALVALRKIYPISQVRLYFPGGPISVFYCEKKGYEHKASSVYERCVCGGG</sequence>
<dbReference type="PANTHER" id="PTHR31689">
    <property type="entry name" value="DIAMINOPIMELATE EPIMERASE, CHLOROPLASTIC"/>
    <property type="match status" value="1"/>
</dbReference>
<dbReference type="PANTHER" id="PTHR31689:SF0">
    <property type="entry name" value="DIAMINOPIMELATE EPIMERASE"/>
    <property type="match status" value="1"/>
</dbReference>
<evidence type="ECO:0000256" key="3">
    <source>
        <dbReference type="ARBA" id="ARBA00013080"/>
    </source>
</evidence>
<reference evidence="9 10" key="1">
    <citation type="journal article" date="2014" name="FEMS Microbiol. Lett.">
        <title>Draft genome sequences of three Holospora species (Holospora obtusa, Holospora undulata, and Holospora elegans), endonuclear symbiotic bacteria of the ciliate Paramecium caudatum.</title>
        <authorList>
            <person name="Dohra H."/>
            <person name="Tanaka K."/>
            <person name="Suzuki T."/>
            <person name="Fujishima M."/>
            <person name="Suzuki H."/>
        </authorList>
    </citation>
    <scope>NUCLEOTIDE SEQUENCE [LARGE SCALE GENOMIC DNA]</scope>
    <source>
        <strain evidence="9 10">E1</strain>
    </source>
</reference>
<comment type="caution">
    <text evidence="9">The sequence shown here is derived from an EMBL/GenBank/DDBJ whole genome shotgun (WGS) entry which is preliminary data.</text>
</comment>
<evidence type="ECO:0000313" key="10">
    <source>
        <dbReference type="Proteomes" id="UP000024842"/>
    </source>
</evidence>
<dbReference type="GO" id="GO:0008837">
    <property type="term" value="F:diaminopimelate epimerase activity"/>
    <property type="evidence" value="ECO:0007669"/>
    <property type="project" value="UniProtKB-EC"/>
</dbReference>
<evidence type="ECO:0000256" key="5">
    <source>
        <dbReference type="ARBA" id="ARBA00023154"/>
    </source>
</evidence>
<dbReference type="InterPro" id="IPR001653">
    <property type="entry name" value="DAP_epimerase_DapF"/>
</dbReference>
<dbReference type="SUPFAM" id="SSF54506">
    <property type="entry name" value="Diaminopimelate epimerase-like"/>
    <property type="match status" value="2"/>
</dbReference>
<dbReference type="STRING" id="1427503.HE1_00847"/>
<proteinExistence type="inferred from homology"/>
<organism evidence="9 10">
    <name type="scientific">Holospora elegans E1</name>
    <dbReference type="NCBI Taxonomy" id="1427503"/>
    <lineage>
        <taxon>Bacteria</taxon>
        <taxon>Pseudomonadati</taxon>
        <taxon>Pseudomonadota</taxon>
        <taxon>Alphaproteobacteria</taxon>
        <taxon>Holosporales</taxon>
        <taxon>Holosporaceae</taxon>
        <taxon>Holospora</taxon>
    </lineage>
</organism>
<gene>
    <name evidence="9" type="ORF">HE1_00847</name>
</gene>
<dbReference type="Gene3D" id="3.10.310.10">
    <property type="entry name" value="Diaminopimelate Epimerase, Chain A, domain 1"/>
    <property type="match status" value="2"/>
</dbReference>
<comment type="pathway">
    <text evidence="1">Amino-acid biosynthesis; L-lysine biosynthesis via DAP pathway; DL-2,6-diaminopimelate from LL-2,6-diaminopimelate: step 1/1.</text>
</comment>
<dbReference type="InterPro" id="IPR018510">
    <property type="entry name" value="DAP_epimerase_AS"/>
</dbReference>
<evidence type="ECO:0000313" key="9">
    <source>
        <dbReference type="EMBL" id="GAJ46512.1"/>
    </source>
</evidence>
<dbReference type="Proteomes" id="UP000024842">
    <property type="component" value="Unassembled WGS sequence"/>
</dbReference>
<dbReference type="EMBL" id="BAUP01000104">
    <property type="protein sequence ID" value="GAJ46512.1"/>
    <property type="molecule type" value="Genomic_DNA"/>
</dbReference>
<accession>A0A023E0G8</accession>
<keyword evidence="5" id="KW-0457">Lysine biosynthesis</keyword>
<dbReference type="EC" id="5.1.1.7" evidence="3"/>
<evidence type="ECO:0000256" key="2">
    <source>
        <dbReference type="ARBA" id="ARBA00010219"/>
    </source>
</evidence>
<dbReference type="AlphaFoldDB" id="A0A023E0G8"/>
<keyword evidence="6" id="KW-0413">Isomerase</keyword>
<keyword evidence="10" id="KW-1185">Reference proteome</keyword>
<evidence type="ECO:0000256" key="6">
    <source>
        <dbReference type="ARBA" id="ARBA00023235"/>
    </source>
</evidence>
<feature type="active site" evidence="8">
    <location>
        <position position="88"/>
    </location>
</feature>
<dbReference type="UniPathway" id="UPA00034">
    <property type="reaction ID" value="UER00025"/>
</dbReference>
<evidence type="ECO:0000256" key="7">
    <source>
        <dbReference type="ARBA" id="ARBA00051712"/>
    </source>
</evidence>
<dbReference type="GO" id="GO:0005829">
    <property type="term" value="C:cytosol"/>
    <property type="evidence" value="ECO:0007669"/>
    <property type="project" value="TreeGrafter"/>
</dbReference>
<evidence type="ECO:0000256" key="4">
    <source>
        <dbReference type="ARBA" id="ARBA00022605"/>
    </source>
</evidence>
<evidence type="ECO:0000256" key="1">
    <source>
        <dbReference type="ARBA" id="ARBA00005196"/>
    </source>
</evidence>
<comment type="catalytic activity">
    <reaction evidence="7">
        <text>(2S,6S)-2,6-diaminopimelate = meso-2,6-diaminopimelate</text>
        <dbReference type="Rhea" id="RHEA:15393"/>
        <dbReference type="ChEBI" id="CHEBI:57609"/>
        <dbReference type="ChEBI" id="CHEBI:57791"/>
        <dbReference type="EC" id="5.1.1.7"/>
    </reaction>
</comment>
<evidence type="ECO:0000256" key="8">
    <source>
        <dbReference type="PROSITE-ProRule" id="PRU10125"/>
    </source>
</evidence>
<name>A0A023E0G8_9PROT</name>
<dbReference type="GO" id="GO:0009089">
    <property type="term" value="P:lysine biosynthetic process via diaminopimelate"/>
    <property type="evidence" value="ECO:0007669"/>
    <property type="project" value="UniProtKB-UniPathway"/>
</dbReference>
<keyword evidence="4" id="KW-0028">Amino-acid biosynthesis</keyword>
<protein>
    <recommendedName>
        <fullName evidence="3">diaminopimelate epimerase</fullName>
        <ecNumber evidence="3">5.1.1.7</ecNumber>
    </recommendedName>
</protein>